<keyword evidence="2" id="KW-0812">Transmembrane</keyword>
<dbReference type="Proteomes" id="UP000230605">
    <property type="component" value="Chromosome 4"/>
</dbReference>
<dbReference type="AlphaFoldDB" id="A0A2G5HJD3"/>
<dbReference type="CDD" id="cd12087">
    <property type="entry name" value="TM_EGFR-like"/>
    <property type="match status" value="1"/>
</dbReference>
<dbReference type="InterPro" id="IPR052953">
    <property type="entry name" value="Ser-rich/MCO-related"/>
</dbReference>
<sequence length="374" mass="39386">MASHSMLALLLASAALVNAQNGATGPNNGTGDRIFMEDEIGVHLVTVGKVSHEFVPNLVVASPGDKIMFQFSSGNHSVIQSLYEWPCVASGAVDGRTVFASPPQAEATDEIPTYWNLTIKNTDPVFYYCGAPGSCVTWGMLGVINPTRATNLTAQIEMAKEAQYVLYPDATLPASASASLSAVAASIPAESNPEPTATSSASPTATTSAAASPDDSRPALSTGAIVGIAIASVAIVAIIGALIFYFGRNRGQMKALRESMHRTQGDNAAHRQSHAPHEMTVDGVTYVPAHESRVMSMKPGGFLPPYGAESRSKSPDTVSTTPVADSPPGLNARNSNLASEHSDFYAPVRRHELHAQPNVPQNEEADVNRGSRYL</sequence>
<feature type="transmembrane region" description="Helical" evidence="2">
    <location>
        <begin position="224"/>
        <end position="247"/>
    </location>
</feature>
<dbReference type="CDD" id="cd00920">
    <property type="entry name" value="Cupredoxin"/>
    <property type="match status" value="1"/>
</dbReference>
<organism evidence="4 5">
    <name type="scientific">Cercospora beticola</name>
    <name type="common">Sugarbeet leaf spot fungus</name>
    <dbReference type="NCBI Taxonomy" id="122368"/>
    <lineage>
        <taxon>Eukaryota</taxon>
        <taxon>Fungi</taxon>
        <taxon>Dikarya</taxon>
        <taxon>Ascomycota</taxon>
        <taxon>Pezizomycotina</taxon>
        <taxon>Dothideomycetes</taxon>
        <taxon>Dothideomycetidae</taxon>
        <taxon>Mycosphaerellales</taxon>
        <taxon>Mycosphaerellaceae</taxon>
        <taxon>Cercospora</taxon>
    </lineage>
</organism>
<keyword evidence="2" id="KW-0472">Membrane</keyword>
<protein>
    <recommendedName>
        <fullName evidence="6">Extracellular serine-rich protein</fullName>
    </recommendedName>
</protein>
<dbReference type="EMBL" id="LKMD01000105">
    <property type="protein sequence ID" value="PIA92676.1"/>
    <property type="molecule type" value="Genomic_DNA"/>
</dbReference>
<evidence type="ECO:0000256" key="1">
    <source>
        <dbReference type="SAM" id="MobiDB-lite"/>
    </source>
</evidence>
<dbReference type="PANTHER" id="PTHR34883">
    <property type="entry name" value="SERINE-RICH PROTEIN, PUTATIVE-RELATED-RELATED"/>
    <property type="match status" value="1"/>
</dbReference>
<comment type="caution">
    <text evidence="4">The sequence shown here is derived from an EMBL/GenBank/DDBJ whole genome shotgun (WGS) entry which is preliminary data.</text>
</comment>
<feature type="chain" id="PRO_5013942251" description="Extracellular serine-rich protein" evidence="3">
    <location>
        <begin position="20"/>
        <end position="374"/>
    </location>
</feature>
<feature type="signal peptide" evidence="3">
    <location>
        <begin position="1"/>
        <end position="19"/>
    </location>
</feature>
<evidence type="ECO:0000256" key="2">
    <source>
        <dbReference type="SAM" id="Phobius"/>
    </source>
</evidence>
<name>A0A2G5HJD3_CERBT</name>
<dbReference type="PANTHER" id="PTHR34883:SF8">
    <property type="entry name" value="EXTRACELLULAR SERINE-RICH PROTEIN (AFU_ORTHOLOGUE AFUA_6G00670)"/>
    <property type="match status" value="1"/>
</dbReference>
<dbReference type="Gene3D" id="2.60.40.420">
    <property type="entry name" value="Cupredoxins - blue copper proteins"/>
    <property type="match status" value="1"/>
</dbReference>
<dbReference type="InterPro" id="IPR008972">
    <property type="entry name" value="Cupredoxin"/>
</dbReference>
<evidence type="ECO:0000313" key="4">
    <source>
        <dbReference type="EMBL" id="PIA92676.1"/>
    </source>
</evidence>
<evidence type="ECO:0008006" key="6">
    <source>
        <dbReference type="Google" id="ProtNLM"/>
    </source>
</evidence>
<feature type="region of interest" description="Disordered" evidence="1">
    <location>
        <begin position="302"/>
        <end position="374"/>
    </location>
</feature>
<reference evidence="4 5" key="1">
    <citation type="submission" date="2015-10" db="EMBL/GenBank/DDBJ databases">
        <title>The cercosporin biosynthetic gene cluster was horizontally transferred to several fungal lineages and shown to be expanded in Cercospora beticola based on microsynteny with recipient genomes.</title>
        <authorList>
            <person name="De Jonge R."/>
            <person name="Ebert M.K."/>
            <person name="Suttle J.C."/>
            <person name="Jurick Ii W.M."/>
            <person name="Secor G.A."/>
            <person name="Thomma B.P."/>
            <person name="Van De Peer Y."/>
            <person name="Bolton M.D."/>
        </authorList>
    </citation>
    <scope>NUCLEOTIDE SEQUENCE [LARGE SCALE GENOMIC DNA]</scope>
    <source>
        <strain evidence="4 5">09-40</strain>
    </source>
</reference>
<evidence type="ECO:0000256" key="3">
    <source>
        <dbReference type="SAM" id="SignalP"/>
    </source>
</evidence>
<accession>A0A2G5HJD3</accession>
<proteinExistence type="predicted"/>
<gene>
    <name evidence="4" type="ORF">CB0940_04910</name>
</gene>
<feature type="region of interest" description="Disordered" evidence="1">
    <location>
        <begin position="189"/>
        <end position="218"/>
    </location>
</feature>
<keyword evidence="2" id="KW-1133">Transmembrane helix</keyword>
<evidence type="ECO:0000313" key="5">
    <source>
        <dbReference type="Proteomes" id="UP000230605"/>
    </source>
</evidence>
<dbReference type="SUPFAM" id="SSF49503">
    <property type="entry name" value="Cupredoxins"/>
    <property type="match status" value="1"/>
</dbReference>
<dbReference type="OrthoDB" id="2331100at2759"/>
<feature type="compositionally biased region" description="Low complexity" evidence="1">
    <location>
        <begin position="189"/>
        <end position="213"/>
    </location>
</feature>
<keyword evidence="3" id="KW-0732">Signal</keyword>